<feature type="transmembrane region" description="Helical" evidence="1">
    <location>
        <begin position="205"/>
        <end position="226"/>
    </location>
</feature>
<name>A0A8T3V709_9EURY</name>
<dbReference type="InterPro" id="IPR003675">
    <property type="entry name" value="Rce1/LyrA-like_dom"/>
</dbReference>
<dbReference type="GO" id="GO:0080120">
    <property type="term" value="P:CAAX-box protein maturation"/>
    <property type="evidence" value="ECO:0007669"/>
    <property type="project" value="UniProtKB-ARBA"/>
</dbReference>
<evidence type="ECO:0000256" key="1">
    <source>
        <dbReference type="SAM" id="Phobius"/>
    </source>
</evidence>
<dbReference type="GO" id="GO:0008237">
    <property type="term" value="F:metallopeptidase activity"/>
    <property type="evidence" value="ECO:0007669"/>
    <property type="project" value="UniProtKB-KW"/>
</dbReference>
<dbReference type="Proteomes" id="UP000783037">
    <property type="component" value="Unassembled WGS sequence"/>
</dbReference>
<accession>A0A8T3V709</accession>
<dbReference type="AlphaFoldDB" id="A0A8T3V709"/>
<feature type="transmembrane region" description="Helical" evidence="1">
    <location>
        <begin position="82"/>
        <end position="98"/>
    </location>
</feature>
<keyword evidence="1" id="KW-0812">Transmembrane</keyword>
<dbReference type="RefSeq" id="WP_303739471.1">
    <property type="nucleotide sequence ID" value="NZ_SUTK01000054.1"/>
</dbReference>
<reference evidence="3" key="1">
    <citation type="submission" date="2019-04" db="EMBL/GenBank/DDBJ databases">
        <title>Evolution of Biomass-Degrading Anaerobic Consortia Revealed by Metagenomics.</title>
        <authorList>
            <person name="Peng X."/>
        </authorList>
    </citation>
    <scope>NUCLEOTIDE SEQUENCE</scope>
    <source>
        <strain evidence="3">SIG18</strain>
    </source>
</reference>
<comment type="caution">
    <text evidence="3">The sequence shown here is derived from an EMBL/GenBank/DDBJ whole genome shotgun (WGS) entry which is preliminary data.</text>
</comment>
<dbReference type="Pfam" id="PF02517">
    <property type="entry name" value="Rce1-like"/>
    <property type="match status" value="1"/>
</dbReference>
<evidence type="ECO:0000313" key="3">
    <source>
        <dbReference type="EMBL" id="MBE6502383.1"/>
    </source>
</evidence>
<keyword evidence="1" id="KW-0472">Membrane</keyword>
<protein>
    <submittedName>
        <fullName evidence="3">CPBP family intramembrane metalloprotease</fullName>
    </submittedName>
</protein>
<keyword evidence="3" id="KW-0482">Metalloprotease</keyword>
<organism evidence="3 4">
    <name type="scientific">Methanobrevibacter thaueri</name>
    <dbReference type="NCBI Taxonomy" id="190975"/>
    <lineage>
        <taxon>Archaea</taxon>
        <taxon>Methanobacteriati</taxon>
        <taxon>Methanobacteriota</taxon>
        <taxon>Methanomada group</taxon>
        <taxon>Methanobacteria</taxon>
        <taxon>Methanobacteriales</taxon>
        <taxon>Methanobacteriaceae</taxon>
        <taxon>Methanobrevibacter</taxon>
    </lineage>
</organism>
<feature type="transmembrane region" description="Helical" evidence="1">
    <location>
        <begin position="22"/>
        <end position="42"/>
    </location>
</feature>
<keyword evidence="3" id="KW-0378">Hydrolase</keyword>
<keyword evidence="1" id="KW-1133">Transmembrane helix</keyword>
<evidence type="ECO:0000313" key="4">
    <source>
        <dbReference type="Proteomes" id="UP000783037"/>
    </source>
</evidence>
<feature type="transmembrane region" description="Helical" evidence="1">
    <location>
        <begin position="48"/>
        <end position="70"/>
    </location>
</feature>
<feature type="transmembrane region" description="Helical" evidence="1">
    <location>
        <begin position="179"/>
        <end position="198"/>
    </location>
</feature>
<evidence type="ECO:0000259" key="2">
    <source>
        <dbReference type="Pfam" id="PF02517"/>
    </source>
</evidence>
<feature type="transmembrane region" description="Helical" evidence="1">
    <location>
        <begin position="118"/>
        <end position="143"/>
    </location>
</feature>
<proteinExistence type="predicted"/>
<feature type="domain" description="CAAX prenyl protease 2/Lysostaphin resistance protein A-like" evidence="2">
    <location>
        <begin position="121"/>
        <end position="215"/>
    </location>
</feature>
<gene>
    <name evidence="3" type="ORF">E7Z79_08090</name>
</gene>
<feature type="transmembrane region" description="Helical" evidence="1">
    <location>
        <begin position="155"/>
        <end position="173"/>
    </location>
</feature>
<keyword evidence="3" id="KW-0645">Protease</keyword>
<sequence>MLSFDENRDFPFYNENPRMSKIGWLVLLISIPVSFFANVFVSSLTNDIVGSIFFLLIMLIPLLYFSNWNYSLFFKKPTKDELILAVLMFIAYFIYSLIMSNLLDASGLASTGSADAEIVPIVTLIFSMMAEELIKFIPLMLLLRVFFKYTSNRRLSIIVSSAVTLIIFGLMHLEPGISLISVLLIQGWGSLSHLYVYLKTKNLFASYISHLMTDAFILIMALYGLFAI</sequence>
<dbReference type="EMBL" id="SUTK01000054">
    <property type="protein sequence ID" value="MBE6502383.1"/>
    <property type="molecule type" value="Genomic_DNA"/>
</dbReference>
<dbReference type="GO" id="GO:0004175">
    <property type="term" value="F:endopeptidase activity"/>
    <property type="evidence" value="ECO:0007669"/>
    <property type="project" value="UniProtKB-ARBA"/>
</dbReference>